<evidence type="ECO:0000259" key="11">
    <source>
        <dbReference type="Pfam" id="PF10513"/>
    </source>
</evidence>
<feature type="compositionally biased region" description="Low complexity" evidence="9">
    <location>
        <begin position="391"/>
        <end position="403"/>
    </location>
</feature>
<feature type="non-terminal residue" evidence="13">
    <location>
        <position position="903"/>
    </location>
</feature>
<keyword evidence="8" id="KW-0175">Coiled coil</keyword>
<feature type="compositionally biased region" description="Low complexity" evidence="9">
    <location>
        <begin position="355"/>
        <end position="370"/>
    </location>
</feature>
<feature type="compositionally biased region" description="Basic and acidic residues" evidence="9">
    <location>
        <begin position="497"/>
        <end position="510"/>
    </location>
</feature>
<accession>A0AAJ7U9Q1</accession>
<comment type="subcellular location">
    <subcellularLocation>
        <location evidence="1 7">Nucleus</location>
    </subcellularLocation>
</comment>
<feature type="compositionally biased region" description="Low complexity" evidence="9">
    <location>
        <begin position="597"/>
        <end position="608"/>
    </location>
</feature>
<dbReference type="InterPro" id="IPR024943">
    <property type="entry name" value="Enhancer_polycomb"/>
</dbReference>
<dbReference type="Proteomes" id="UP001318040">
    <property type="component" value="Chromosome 56"/>
</dbReference>
<feature type="compositionally biased region" description="Polar residues" evidence="9">
    <location>
        <begin position="207"/>
        <end position="216"/>
    </location>
</feature>
<name>A0AAJ7U9Q1_PETMA</name>
<keyword evidence="5 7" id="KW-0804">Transcription</keyword>
<feature type="compositionally biased region" description="Basic residues" evidence="9">
    <location>
        <begin position="341"/>
        <end position="354"/>
    </location>
</feature>
<evidence type="ECO:0000256" key="1">
    <source>
        <dbReference type="ARBA" id="ARBA00004123"/>
    </source>
</evidence>
<feature type="compositionally biased region" description="Basic residues" evidence="9">
    <location>
        <begin position="548"/>
        <end position="567"/>
    </location>
</feature>
<keyword evidence="4 7" id="KW-0805">Transcription regulation</keyword>
<evidence type="ECO:0000313" key="12">
    <source>
        <dbReference type="Proteomes" id="UP001318040"/>
    </source>
</evidence>
<feature type="coiled-coil region" evidence="8">
    <location>
        <begin position="728"/>
        <end position="774"/>
    </location>
</feature>
<gene>
    <name evidence="13" type="primary">LOC116954666</name>
</gene>
<dbReference type="AlphaFoldDB" id="A0AAJ7U9Q1"/>
<evidence type="ECO:0000313" key="13">
    <source>
        <dbReference type="RefSeq" id="XP_032831256.1"/>
    </source>
</evidence>
<keyword evidence="6 7" id="KW-0539">Nucleus</keyword>
<evidence type="ECO:0000256" key="8">
    <source>
        <dbReference type="SAM" id="Coils"/>
    </source>
</evidence>
<dbReference type="GO" id="GO:0005634">
    <property type="term" value="C:nucleus"/>
    <property type="evidence" value="ECO:0007669"/>
    <property type="project" value="UniProtKB-SubCell"/>
</dbReference>
<organism evidence="12 13">
    <name type="scientific">Petromyzon marinus</name>
    <name type="common">Sea lamprey</name>
    <dbReference type="NCBI Taxonomy" id="7757"/>
    <lineage>
        <taxon>Eukaryota</taxon>
        <taxon>Metazoa</taxon>
        <taxon>Chordata</taxon>
        <taxon>Craniata</taxon>
        <taxon>Vertebrata</taxon>
        <taxon>Cyclostomata</taxon>
        <taxon>Hyperoartia</taxon>
        <taxon>Petromyzontiformes</taxon>
        <taxon>Petromyzontidae</taxon>
        <taxon>Petromyzon</taxon>
    </lineage>
</organism>
<dbReference type="Pfam" id="PF06752">
    <property type="entry name" value="E_Pc_C"/>
    <property type="match status" value="1"/>
</dbReference>
<feature type="region of interest" description="Disordered" evidence="9">
    <location>
        <begin position="427"/>
        <end position="456"/>
    </location>
</feature>
<proteinExistence type="inferred from homology"/>
<evidence type="ECO:0000256" key="4">
    <source>
        <dbReference type="ARBA" id="ARBA00023015"/>
    </source>
</evidence>
<evidence type="ECO:0000256" key="9">
    <source>
        <dbReference type="SAM" id="MobiDB-lite"/>
    </source>
</evidence>
<keyword evidence="12" id="KW-1185">Reference proteome</keyword>
<dbReference type="GO" id="GO:0006357">
    <property type="term" value="P:regulation of transcription by RNA polymerase II"/>
    <property type="evidence" value="ECO:0007669"/>
    <property type="project" value="InterPro"/>
</dbReference>
<feature type="region of interest" description="Disordered" evidence="9">
    <location>
        <begin position="548"/>
        <end position="569"/>
    </location>
</feature>
<dbReference type="InterPro" id="IPR019542">
    <property type="entry name" value="Enhancer_polycomb-like_N"/>
</dbReference>
<evidence type="ECO:0000256" key="6">
    <source>
        <dbReference type="ARBA" id="ARBA00023242"/>
    </source>
</evidence>
<keyword evidence="3" id="KW-0156">Chromatin regulator</keyword>
<evidence type="ECO:0000256" key="7">
    <source>
        <dbReference type="RuleBase" id="RU361124"/>
    </source>
</evidence>
<reference evidence="13" key="1">
    <citation type="submission" date="2025-08" db="UniProtKB">
        <authorList>
            <consortium name="RefSeq"/>
        </authorList>
    </citation>
    <scope>IDENTIFICATION</scope>
    <source>
        <tissue evidence="13">Sperm</tissue>
    </source>
</reference>
<sequence length="903" mass="97541">MSSKLSFRARALDASKPLPVFRAEALPDLQDAVSISRAVPQMPTGMEREEESEHHLQRAMSAQQAYGEKRESMVIPVPEAQSNVPYFHDLYPSTYRLPKQLIRLPPLSLEPDLPEYDLDSEDEVFLARSGRRYPITPIQLEAMVERLEKGSGMQSVTLAEARLLLQEENELIEEVWEYWRNKRRRCRGCSLMPSVRQDRRDAPATPAGSNSNNHNHNPYVAFRRRTEKMQTRKNRKNEEASYERMLRLRRELSRAVTILEMVKRREANKRQLLHLTLQVAVKRYEAGDLNGDMLAEVLSQRQQEATAPAHSPASPPTLLNGGSPYHHVDYKVHREPGQPGRPKRKYEHQKHRPGAGRAAATPPATSAVTPAPAPTFNLKDLNQYDFHSSGDESPVPVQSSSSDSEQENGPDGTFTFRRVAGCLYHAPRDCEPSGQAVSDDDNGRGGVRGYSLTSLSSPPRCMGLARRRVGRGGRLLLDRLRSPLDGLLWRLSPDGGAEEREKREGEEERATLPSPAEPGAPSPHPALTDPLSCLLADIRASRCPHYRPRHGAAAHPGAGKRPRHGGGARHVATDHGGFTQEQYARHQQQVADMQREQSAAHSLHQQQQGPRLGNTLDSAGALFAVTALLGPTDPLPLASGGAAAVTGASASALSPARAGTLVGTVPLPASLANCVPVGPGASVALGGGGPSAQQPTALAAMRHVAPMHQHHLAGAGGAIPQQPTTVAALQHQQQLQQQQQQLQHLQQQQQQQLQHQQQLQQHQLQQQLQQQQQQLLQQPGTMAQTGSCVPAQPLVRAAMATHAVGSSVAIAHIASKAAAVVSSAAQPVYARTATVQLAGVRPLAAVPAQHAPRPHHARPAPVPVPVSAPAPCSRPAGCSSPLPGGGAPLHAHAAPRPPHGAAA</sequence>
<dbReference type="InterPro" id="IPR009607">
    <property type="entry name" value="Enhancer_polycomb_C"/>
</dbReference>
<feature type="region of interest" description="Disordered" evidence="9">
    <location>
        <begin position="590"/>
        <end position="613"/>
    </location>
</feature>
<dbReference type="RefSeq" id="XP_032831256.1">
    <property type="nucleotide sequence ID" value="XM_032975365.1"/>
</dbReference>
<dbReference type="Pfam" id="PF10513">
    <property type="entry name" value="EPL1"/>
    <property type="match status" value="1"/>
</dbReference>
<feature type="domain" description="Enhancer of polycomb-like N-terminal" evidence="11">
    <location>
        <begin position="8"/>
        <end position="149"/>
    </location>
</feature>
<feature type="compositionally biased region" description="Pro residues" evidence="9">
    <location>
        <begin position="515"/>
        <end position="524"/>
    </location>
</feature>
<dbReference type="GO" id="GO:0006325">
    <property type="term" value="P:chromatin organization"/>
    <property type="evidence" value="ECO:0007669"/>
    <property type="project" value="UniProtKB-KW"/>
</dbReference>
<dbReference type="KEGG" id="pmrn:116954666"/>
<dbReference type="GO" id="GO:0035267">
    <property type="term" value="C:NuA4 histone acetyltransferase complex"/>
    <property type="evidence" value="ECO:0007669"/>
    <property type="project" value="InterPro"/>
</dbReference>
<feature type="region of interest" description="Disordered" evidence="9">
    <location>
        <begin position="870"/>
        <end position="903"/>
    </location>
</feature>
<protein>
    <recommendedName>
        <fullName evidence="7">Enhancer of polycomb homolog</fullName>
    </recommendedName>
</protein>
<evidence type="ECO:0000256" key="5">
    <source>
        <dbReference type="ARBA" id="ARBA00023163"/>
    </source>
</evidence>
<feature type="compositionally biased region" description="Basic and acidic residues" evidence="9">
    <location>
        <begin position="326"/>
        <end position="336"/>
    </location>
</feature>
<evidence type="ECO:0000256" key="3">
    <source>
        <dbReference type="ARBA" id="ARBA00022853"/>
    </source>
</evidence>
<feature type="region of interest" description="Disordered" evidence="9">
    <location>
        <begin position="300"/>
        <end position="414"/>
    </location>
</feature>
<evidence type="ECO:0000256" key="2">
    <source>
        <dbReference type="ARBA" id="ARBA00008035"/>
    </source>
</evidence>
<evidence type="ECO:0000259" key="10">
    <source>
        <dbReference type="Pfam" id="PF06752"/>
    </source>
</evidence>
<feature type="region of interest" description="Disordered" evidence="9">
    <location>
        <begin position="488"/>
        <end position="528"/>
    </location>
</feature>
<dbReference type="PANTHER" id="PTHR14898">
    <property type="entry name" value="ENHANCER OF POLYCOMB"/>
    <property type="match status" value="1"/>
</dbReference>
<comment type="similarity">
    <text evidence="2 7">Belongs to the enhancer of polycomb family.</text>
</comment>
<feature type="domain" description="Enhancer of polycomb C-terminal" evidence="10">
    <location>
        <begin position="577"/>
        <end position="635"/>
    </location>
</feature>
<feature type="region of interest" description="Disordered" evidence="9">
    <location>
        <begin position="196"/>
        <end position="217"/>
    </location>
</feature>